<dbReference type="SUPFAM" id="SSF52172">
    <property type="entry name" value="CheY-like"/>
    <property type="match status" value="1"/>
</dbReference>
<evidence type="ECO:0000313" key="8">
    <source>
        <dbReference type="Proteomes" id="UP001148203"/>
    </source>
</evidence>
<evidence type="ECO:0000256" key="2">
    <source>
        <dbReference type="ARBA" id="ARBA00012438"/>
    </source>
</evidence>
<evidence type="ECO:0000313" key="7">
    <source>
        <dbReference type="EMBL" id="MDD0994007.1"/>
    </source>
</evidence>
<keyword evidence="8" id="KW-1185">Reference proteome</keyword>
<evidence type="ECO:0000259" key="5">
    <source>
        <dbReference type="PROSITE" id="PS50109"/>
    </source>
</evidence>
<dbReference type="PRINTS" id="PR00344">
    <property type="entry name" value="BCTRLSENSOR"/>
</dbReference>
<dbReference type="Pfam" id="PF08447">
    <property type="entry name" value="PAS_3"/>
    <property type="match status" value="1"/>
</dbReference>
<dbReference type="EC" id="2.7.13.3" evidence="2"/>
<dbReference type="InterPro" id="IPR011006">
    <property type="entry name" value="CheY-like_superfamily"/>
</dbReference>
<dbReference type="Gene3D" id="3.30.450.20">
    <property type="entry name" value="PAS domain"/>
    <property type="match status" value="2"/>
</dbReference>
<dbReference type="SUPFAM" id="SSF55785">
    <property type="entry name" value="PYP-like sensor domain (PAS domain)"/>
    <property type="match status" value="1"/>
</dbReference>
<dbReference type="RefSeq" id="WP_273913433.1">
    <property type="nucleotide sequence ID" value="NZ_JAMDGX010000084.1"/>
</dbReference>
<dbReference type="InterPro" id="IPR036097">
    <property type="entry name" value="HisK_dim/P_sf"/>
</dbReference>
<evidence type="ECO:0000259" key="6">
    <source>
        <dbReference type="PROSITE" id="PS50110"/>
    </source>
</evidence>
<dbReference type="InterPro" id="IPR004358">
    <property type="entry name" value="Sig_transdc_His_kin-like_C"/>
</dbReference>
<evidence type="ECO:0000256" key="4">
    <source>
        <dbReference type="PROSITE-ProRule" id="PRU00169"/>
    </source>
</evidence>
<dbReference type="PROSITE" id="PS50110">
    <property type="entry name" value="RESPONSE_REGULATORY"/>
    <property type="match status" value="1"/>
</dbReference>
<dbReference type="NCBIfam" id="TIGR00229">
    <property type="entry name" value="sensory_box"/>
    <property type="match status" value="1"/>
</dbReference>
<dbReference type="CDD" id="cd00130">
    <property type="entry name" value="PAS"/>
    <property type="match status" value="1"/>
</dbReference>
<organism evidence="7 8">
    <name type="scientific">Pseudomonas fontis</name>
    <dbReference type="NCBI Taxonomy" id="2942633"/>
    <lineage>
        <taxon>Bacteria</taxon>
        <taxon>Pseudomonadati</taxon>
        <taxon>Pseudomonadota</taxon>
        <taxon>Gammaproteobacteria</taxon>
        <taxon>Pseudomonadales</taxon>
        <taxon>Pseudomonadaceae</taxon>
        <taxon>Pseudomonas</taxon>
    </lineage>
</organism>
<dbReference type="SMART" id="SM00448">
    <property type="entry name" value="REC"/>
    <property type="match status" value="1"/>
</dbReference>
<evidence type="ECO:0000256" key="1">
    <source>
        <dbReference type="ARBA" id="ARBA00000085"/>
    </source>
</evidence>
<feature type="domain" description="Response regulatory" evidence="6">
    <location>
        <begin position="564"/>
        <end position="680"/>
    </location>
</feature>
<evidence type="ECO:0000256" key="3">
    <source>
        <dbReference type="ARBA" id="ARBA00022553"/>
    </source>
</evidence>
<keyword evidence="7" id="KW-0547">Nucleotide-binding</keyword>
<dbReference type="InterPro" id="IPR003661">
    <property type="entry name" value="HisK_dim/P_dom"/>
</dbReference>
<dbReference type="Pfam" id="PF00512">
    <property type="entry name" value="HisKA"/>
    <property type="match status" value="1"/>
</dbReference>
<dbReference type="Pfam" id="PF02518">
    <property type="entry name" value="HATPase_c"/>
    <property type="match status" value="1"/>
</dbReference>
<feature type="domain" description="Histidine kinase" evidence="5">
    <location>
        <begin position="317"/>
        <end position="541"/>
    </location>
</feature>
<gene>
    <name evidence="7" type="ORF">M5G11_26160</name>
</gene>
<name>A0ABT5P0Y1_9PSED</name>
<protein>
    <recommendedName>
        <fullName evidence="2">histidine kinase</fullName>
        <ecNumber evidence="2">2.7.13.3</ecNumber>
    </recommendedName>
</protein>
<reference evidence="7 8" key="1">
    <citation type="submission" date="2022-05" db="EMBL/GenBank/DDBJ databases">
        <title>Novel Pseudomonas spp. Isolated from a Rainbow Trout Aquaculture Facility.</title>
        <authorList>
            <person name="Testerman T."/>
            <person name="Graf J."/>
        </authorList>
    </citation>
    <scope>NUCLEOTIDE SEQUENCE [LARGE SCALE GENOMIC DNA]</scope>
    <source>
        <strain evidence="7 8">ID681</strain>
    </source>
</reference>
<dbReference type="InterPro" id="IPR001789">
    <property type="entry name" value="Sig_transdc_resp-reg_receiver"/>
</dbReference>
<dbReference type="GO" id="GO:0005524">
    <property type="term" value="F:ATP binding"/>
    <property type="evidence" value="ECO:0007669"/>
    <property type="project" value="UniProtKB-KW"/>
</dbReference>
<dbReference type="InterPro" id="IPR003594">
    <property type="entry name" value="HATPase_dom"/>
</dbReference>
<dbReference type="EMBL" id="JAMDGY010000118">
    <property type="protein sequence ID" value="MDD0994007.1"/>
    <property type="molecule type" value="Genomic_DNA"/>
</dbReference>
<dbReference type="SUPFAM" id="SSF55874">
    <property type="entry name" value="ATPase domain of HSP90 chaperone/DNA topoisomerase II/histidine kinase"/>
    <property type="match status" value="1"/>
</dbReference>
<dbReference type="PROSITE" id="PS50109">
    <property type="entry name" value="HIS_KIN"/>
    <property type="match status" value="1"/>
</dbReference>
<dbReference type="InterPro" id="IPR013655">
    <property type="entry name" value="PAS_fold_3"/>
</dbReference>
<dbReference type="SMART" id="SM00387">
    <property type="entry name" value="HATPase_c"/>
    <property type="match status" value="1"/>
</dbReference>
<dbReference type="Pfam" id="PF00072">
    <property type="entry name" value="Response_reg"/>
    <property type="match status" value="1"/>
</dbReference>
<proteinExistence type="predicted"/>
<comment type="caution">
    <text evidence="7">The sequence shown here is derived from an EMBL/GenBank/DDBJ whole genome shotgun (WGS) entry which is preliminary data.</text>
</comment>
<sequence>MMQVIQFGGAPLEGGGMSEAVRNHDWASTALGPMHLWPTSLRIAVDMLLASKFPGCLVWGPEMVSIYNDAFVPILGIKPAPLGRSFDDIWREVWHEVGGYAFRAMSGEAVFIENLHLVTNRSGVDEPAYFTFCYSPIRDETGRVAGFLDTVFETTASVESEKQWRELALTFEHQVHAGTADRNRFWEMSSDAILMVGIEDLQVRAFNPTLGHILGWSEDTLGATLIDIVHPDDVGNVQDSVARLRAGESLFCGQTRLRHCDGHYRRFSWTVSLGDGAFTAVGRDITQERESQDAMEKAEEMLRHAQKMEAVGQLSGGLAHDFNNLLSGISGSLEMLERRVAQGRLEHIDKYILAAKDGARRAATLTHRLLAFARRQPLDPRPRDLNALVSGLEPLVQQMLGPDIDLQLQCDPEPWPVLVDTSQLENAVINLCLNARDAMGRNGRLKLSTGNERLSAGMHGADGLMEGDYCFVQVEDNGSGMSEEVLARAFDPFFTTKPMGQGTGLGLSMVYGFAQQSGGRASIQSAPGQGTRITVMLPRYQGSLPPQVIEQPLPKAQGLGKGERVLLIDDEPTLRMLIREALEEEGYEVNAAGDAQSGLALLDSLGAIDLLITDIGLPGGFSGRQVASAARARFPQLRTLFITGYTEAAITDGEPLEEGVGLLTKPFALETLIDKVTQMFQLELSPAGRDA</sequence>
<keyword evidence="3 4" id="KW-0597">Phosphoprotein</keyword>
<dbReference type="InterPro" id="IPR035965">
    <property type="entry name" value="PAS-like_dom_sf"/>
</dbReference>
<dbReference type="Gene3D" id="3.30.565.10">
    <property type="entry name" value="Histidine kinase-like ATPase, C-terminal domain"/>
    <property type="match status" value="1"/>
</dbReference>
<dbReference type="SUPFAM" id="SSF47384">
    <property type="entry name" value="Homodimeric domain of signal transducing histidine kinase"/>
    <property type="match status" value="1"/>
</dbReference>
<accession>A0ABT5P0Y1</accession>
<dbReference type="InterPro" id="IPR000014">
    <property type="entry name" value="PAS"/>
</dbReference>
<dbReference type="CDD" id="cd00082">
    <property type="entry name" value="HisKA"/>
    <property type="match status" value="1"/>
</dbReference>
<feature type="modified residue" description="4-aspartylphosphate" evidence="4">
    <location>
        <position position="614"/>
    </location>
</feature>
<dbReference type="PANTHER" id="PTHR43065">
    <property type="entry name" value="SENSOR HISTIDINE KINASE"/>
    <property type="match status" value="1"/>
</dbReference>
<dbReference type="Gene3D" id="3.40.50.2300">
    <property type="match status" value="1"/>
</dbReference>
<dbReference type="SMART" id="SM00388">
    <property type="entry name" value="HisKA"/>
    <property type="match status" value="1"/>
</dbReference>
<dbReference type="InterPro" id="IPR005467">
    <property type="entry name" value="His_kinase_dom"/>
</dbReference>
<dbReference type="PANTHER" id="PTHR43065:SF42">
    <property type="entry name" value="TWO-COMPONENT SENSOR PPRA"/>
    <property type="match status" value="1"/>
</dbReference>
<keyword evidence="7" id="KW-0067">ATP-binding</keyword>
<comment type="catalytic activity">
    <reaction evidence="1">
        <text>ATP + protein L-histidine = ADP + protein N-phospho-L-histidine.</text>
        <dbReference type="EC" id="2.7.13.3"/>
    </reaction>
</comment>
<dbReference type="Gene3D" id="1.10.287.130">
    <property type="match status" value="1"/>
</dbReference>
<dbReference type="InterPro" id="IPR036890">
    <property type="entry name" value="HATPase_C_sf"/>
</dbReference>
<dbReference type="Proteomes" id="UP001148203">
    <property type="component" value="Unassembled WGS sequence"/>
</dbReference>